<dbReference type="STRING" id="54.SAMN02745121_00977"/>
<proteinExistence type="predicted"/>
<dbReference type="SUPFAM" id="SSF103473">
    <property type="entry name" value="MFS general substrate transporter"/>
    <property type="match status" value="1"/>
</dbReference>
<dbReference type="EMBL" id="FOMX01000003">
    <property type="protein sequence ID" value="SFD65849.1"/>
    <property type="molecule type" value="Genomic_DNA"/>
</dbReference>
<keyword evidence="2" id="KW-0813">Transport</keyword>
<dbReference type="PANTHER" id="PTHR23522">
    <property type="entry name" value="BLL5896 PROTEIN"/>
    <property type="match status" value="1"/>
</dbReference>
<reference evidence="11" key="1">
    <citation type="submission" date="2016-10" db="EMBL/GenBank/DDBJ databases">
        <authorList>
            <person name="Varghese N."/>
            <person name="Submissions S."/>
        </authorList>
    </citation>
    <scope>NUCLEOTIDE SEQUENCE [LARGE SCALE GENOMIC DNA]</scope>
    <source>
        <strain evidence="11">ATCC 25963</strain>
    </source>
</reference>
<dbReference type="Pfam" id="PF12832">
    <property type="entry name" value="MFS_1_like"/>
    <property type="match status" value="1"/>
</dbReference>
<evidence type="ECO:0000256" key="6">
    <source>
        <dbReference type="ARBA" id="ARBA00022989"/>
    </source>
</evidence>
<keyword evidence="7 8" id="KW-0472">Membrane</keyword>
<evidence type="ECO:0000259" key="9">
    <source>
        <dbReference type="Pfam" id="PF12832"/>
    </source>
</evidence>
<dbReference type="PANTHER" id="PTHR23522:SF10">
    <property type="entry name" value="3-PHENYLPROPIONIC ACID TRANSPORTER-RELATED"/>
    <property type="match status" value="1"/>
</dbReference>
<keyword evidence="4" id="KW-0997">Cell inner membrane</keyword>
<dbReference type="RefSeq" id="WP_096329473.1">
    <property type="nucleotide sequence ID" value="NZ_FOMX01000003.1"/>
</dbReference>
<evidence type="ECO:0000256" key="2">
    <source>
        <dbReference type="ARBA" id="ARBA00022448"/>
    </source>
</evidence>
<keyword evidence="6 8" id="KW-1133">Transmembrane helix</keyword>
<feature type="transmembrane region" description="Helical" evidence="8">
    <location>
        <begin position="138"/>
        <end position="158"/>
    </location>
</feature>
<comment type="subcellular location">
    <subcellularLocation>
        <location evidence="1">Cell inner membrane</location>
        <topology evidence="1">Multi-pass membrane protein</topology>
    </subcellularLocation>
</comment>
<dbReference type="OrthoDB" id="9150135at2"/>
<feature type="transmembrane region" description="Helical" evidence="8">
    <location>
        <begin position="164"/>
        <end position="183"/>
    </location>
</feature>
<feature type="transmembrane region" description="Helical" evidence="8">
    <location>
        <begin position="243"/>
        <end position="263"/>
    </location>
</feature>
<feature type="transmembrane region" description="Helical" evidence="8">
    <location>
        <begin position="12"/>
        <end position="29"/>
    </location>
</feature>
<dbReference type="Gene3D" id="1.20.1250.20">
    <property type="entry name" value="MFS general substrate transporter like domains"/>
    <property type="match status" value="2"/>
</dbReference>
<feature type="transmembrane region" description="Helical" evidence="8">
    <location>
        <begin position="41"/>
        <end position="61"/>
    </location>
</feature>
<feature type="transmembrane region" description="Helical" evidence="8">
    <location>
        <begin position="211"/>
        <end position="231"/>
    </location>
</feature>
<evidence type="ECO:0000256" key="5">
    <source>
        <dbReference type="ARBA" id="ARBA00022692"/>
    </source>
</evidence>
<evidence type="ECO:0000256" key="8">
    <source>
        <dbReference type="SAM" id="Phobius"/>
    </source>
</evidence>
<evidence type="ECO:0000313" key="10">
    <source>
        <dbReference type="EMBL" id="SFD65849.1"/>
    </source>
</evidence>
<dbReference type="GO" id="GO:0005886">
    <property type="term" value="C:plasma membrane"/>
    <property type="evidence" value="ECO:0007669"/>
    <property type="project" value="UniProtKB-SubCell"/>
</dbReference>
<dbReference type="AlphaFoldDB" id="A0A1I1U501"/>
<evidence type="ECO:0000256" key="4">
    <source>
        <dbReference type="ARBA" id="ARBA00022519"/>
    </source>
</evidence>
<evidence type="ECO:0000256" key="3">
    <source>
        <dbReference type="ARBA" id="ARBA00022475"/>
    </source>
</evidence>
<keyword evidence="5 8" id="KW-0812">Transmembrane</keyword>
<feature type="transmembrane region" description="Helical" evidence="8">
    <location>
        <begin position="363"/>
        <end position="383"/>
    </location>
</feature>
<feature type="domain" description="Major facilitator superfamily associated" evidence="9">
    <location>
        <begin position="6"/>
        <end position="366"/>
    </location>
</feature>
<evidence type="ECO:0000313" key="11">
    <source>
        <dbReference type="Proteomes" id="UP000199400"/>
    </source>
</evidence>
<dbReference type="Proteomes" id="UP000199400">
    <property type="component" value="Unassembled WGS sequence"/>
</dbReference>
<protein>
    <submittedName>
        <fullName evidence="10">MFS transporter, PPP family, 3-phenylpropionic acid transporter</fullName>
    </submittedName>
</protein>
<keyword evidence="11" id="KW-1185">Reference proteome</keyword>
<dbReference type="InterPro" id="IPR024989">
    <property type="entry name" value="MFS_assoc_dom"/>
</dbReference>
<sequence length="396" mass="41655">MRTAGFKLHYFLLYAVVGAYLPYVPVFLGHDLKLPDSQIGWITGAYGLAVLLAPPVMAALADRKVPGRTLVAVGYSLSCAVLLVFAWADGFTAPLLLSAAFGLAYTPMTPLLDALAFTEMARARATGATAPNYGALRVWGSLGFMAPAFVLFALMHSGLAGGRAAMLTGAAAAALAVVCAPLLPRVVPEPRSGATVPTAAAWAELRRPSTFALVGPLVLLFVSISVFYAFYPRLVVEVGIDPAWVGLASNLGVLSELPWLFLAPAILRRASVRSLMLFGAACMTARMALLATVATPATVLATQVLHGPVVMSLYLLPPMVLDHKATPDFRNSVQGLYAALCYGAARFIGSGAGGHAAEFGLQWAFVLAAAFALAAALWLWLSWRDPAVETALRGPR</sequence>
<name>A0A1I1U501_9BACT</name>
<dbReference type="InterPro" id="IPR036259">
    <property type="entry name" value="MFS_trans_sf"/>
</dbReference>
<feature type="transmembrane region" description="Helical" evidence="8">
    <location>
        <begin position="94"/>
        <end position="117"/>
    </location>
</feature>
<accession>A0A1I1U501</accession>
<keyword evidence="3" id="KW-1003">Cell membrane</keyword>
<gene>
    <name evidence="10" type="ORF">SAMN02745121_00977</name>
</gene>
<organism evidence="10 11">
    <name type="scientific">Nannocystis exedens</name>
    <dbReference type="NCBI Taxonomy" id="54"/>
    <lineage>
        <taxon>Bacteria</taxon>
        <taxon>Pseudomonadati</taxon>
        <taxon>Myxococcota</taxon>
        <taxon>Polyangia</taxon>
        <taxon>Nannocystales</taxon>
        <taxon>Nannocystaceae</taxon>
        <taxon>Nannocystis</taxon>
    </lineage>
</organism>
<feature type="transmembrane region" description="Helical" evidence="8">
    <location>
        <begin position="70"/>
        <end position="88"/>
    </location>
</feature>
<evidence type="ECO:0000256" key="1">
    <source>
        <dbReference type="ARBA" id="ARBA00004429"/>
    </source>
</evidence>
<evidence type="ECO:0000256" key="7">
    <source>
        <dbReference type="ARBA" id="ARBA00023136"/>
    </source>
</evidence>